<dbReference type="SFLD" id="SFLDS00029">
    <property type="entry name" value="Radical_SAM"/>
    <property type="match status" value="1"/>
</dbReference>
<comment type="cofactor">
    <cofactor evidence="8">
        <name>S-adenosyl-L-methionine</name>
        <dbReference type="ChEBI" id="CHEBI:59789"/>
    </cofactor>
    <text evidence="8">Binds 1 S-adenosyl-L-methionine per subunit.</text>
</comment>
<dbReference type="Proteomes" id="UP000035068">
    <property type="component" value="Unassembled WGS sequence"/>
</dbReference>
<feature type="binding site" evidence="8">
    <location>
        <begin position="20"/>
        <end position="22"/>
    </location>
    <ligand>
        <name>substrate</name>
    </ligand>
</feature>
<keyword evidence="3 8" id="KW-0479">Metal-binding</keyword>
<dbReference type="PANTHER" id="PTHR42836:SF1">
    <property type="entry name" value="7-CARBOXY-7-DEAZAGUANINE SYNTHASE"/>
    <property type="match status" value="1"/>
</dbReference>
<name>A0A0C2DVE6_9BACT</name>
<evidence type="ECO:0000313" key="10">
    <source>
        <dbReference type="EMBL" id="KIH77409.1"/>
    </source>
</evidence>
<dbReference type="RefSeq" id="WP_040095381.1">
    <property type="nucleotide sequence ID" value="NZ_JWJD01000001.1"/>
</dbReference>
<comment type="cofactor">
    <cofactor evidence="8">
        <name>Mg(2+)</name>
        <dbReference type="ChEBI" id="CHEBI:18420"/>
    </cofactor>
</comment>
<dbReference type="InterPro" id="IPR007197">
    <property type="entry name" value="rSAM"/>
</dbReference>
<comment type="cofactor">
    <cofactor evidence="8">
        <name>[4Fe-4S] cluster</name>
        <dbReference type="ChEBI" id="CHEBI:49883"/>
    </cofactor>
    <text evidence="8">Binds 1 [4Fe-4S] cluster. The cluster is coordinated with 3 cysteines and an exchangeable S-adenosyl-L-methionine.</text>
</comment>
<dbReference type="GO" id="GO:0008616">
    <property type="term" value="P:tRNA queuosine(34) biosynthetic process"/>
    <property type="evidence" value="ECO:0007669"/>
    <property type="project" value="UniProtKB-UniRule"/>
</dbReference>
<dbReference type="GO" id="GO:0000287">
    <property type="term" value="F:magnesium ion binding"/>
    <property type="evidence" value="ECO:0007669"/>
    <property type="project" value="UniProtKB-UniRule"/>
</dbReference>
<keyword evidence="8" id="KW-0671">Queuosine biosynthesis</keyword>
<keyword evidence="6 8" id="KW-0411">Iron-sulfur</keyword>
<evidence type="ECO:0000256" key="4">
    <source>
        <dbReference type="ARBA" id="ARBA00022842"/>
    </source>
</evidence>
<keyword evidence="7 8" id="KW-0456">Lyase</keyword>
<dbReference type="InterPro" id="IPR013785">
    <property type="entry name" value="Aldolase_TIM"/>
</dbReference>
<evidence type="ECO:0000313" key="11">
    <source>
        <dbReference type="Proteomes" id="UP000035068"/>
    </source>
</evidence>
<dbReference type="Pfam" id="PF04055">
    <property type="entry name" value="Radical_SAM"/>
    <property type="match status" value="1"/>
</dbReference>
<evidence type="ECO:0000259" key="9">
    <source>
        <dbReference type="PROSITE" id="PS51918"/>
    </source>
</evidence>
<feature type="binding site" evidence="8">
    <location>
        <position position="35"/>
    </location>
    <ligand>
        <name>substrate</name>
    </ligand>
</feature>
<comment type="catalytic activity">
    <reaction evidence="8">
        <text>6-carboxy-5,6,7,8-tetrahydropterin + H(+) = 7-carboxy-7-carbaguanine + NH4(+)</text>
        <dbReference type="Rhea" id="RHEA:27974"/>
        <dbReference type="ChEBI" id="CHEBI:15378"/>
        <dbReference type="ChEBI" id="CHEBI:28938"/>
        <dbReference type="ChEBI" id="CHEBI:61032"/>
        <dbReference type="ChEBI" id="CHEBI:61036"/>
        <dbReference type="EC" id="4.3.99.3"/>
    </reaction>
</comment>
<proteinExistence type="inferred from homology"/>
<feature type="domain" description="Radical SAM core" evidence="9">
    <location>
        <begin position="26"/>
        <end position="253"/>
    </location>
</feature>
<comment type="subunit">
    <text evidence="8">Homodimer.</text>
</comment>
<evidence type="ECO:0000256" key="2">
    <source>
        <dbReference type="ARBA" id="ARBA00022691"/>
    </source>
</evidence>
<keyword evidence="11" id="KW-1185">Reference proteome</keyword>
<sequence length="253" mass="27671">MPVPAIPPTEAPLLEVFSSIQGEGLLVGCRQVFLRFALCNLDCAYCDTPYAPTPECRIEDAPGSGVFRGLANPVPLEILAGILCRWHQEAPQMHHSLSLTGGEPLLQANVLGEWLPVLRQIMPIYLETNGTLAASLETLIDHLDWISMDLKLASVSGCPTPWAAHREFLSIARRRQCYVKAVIGEETPASEVLRAARLVHETAPEVVLVLQPLTRNGQIGVCASTLLDLQRQASAIHANLRIIPQTHRFVGLL</sequence>
<keyword evidence="2 8" id="KW-0949">S-adenosyl-L-methionine</keyword>
<protein>
    <recommendedName>
        <fullName evidence="8">7-carboxy-7-deazaguanine synthase</fullName>
        <shortName evidence="8">CDG synthase</shortName>
        <ecNumber evidence="8">4.3.99.3</ecNumber>
    </recommendedName>
    <alternativeName>
        <fullName evidence="8">Queuosine biosynthesis protein QueE</fullName>
    </alternativeName>
</protein>
<comment type="function">
    <text evidence="8">Catalyzes the complex heterocyclic radical-mediated conversion of 6-carboxy-5,6,7,8-tetrahydropterin (CPH4) to 7-carboxy-7-deazaguanine (CDG), a step common to the biosynthetic pathways of all 7-deazapurine-containing compounds.</text>
</comment>
<dbReference type="UniPathway" id="UPA00391"/>
<feature type="binding site" evidence="8">
    <location>
        <begin position="45"/>
        <end position="47"/>
    </location>
    <ligand>
        <name>S-adenosyl-L-methionine</name>
        <dbReference type="ChEBI" id="CHEBI:59789"/>
    </ligand>
</feature>
<dbReference type="InterPro" id="IPR058240">
    <property type="entry name" value="rSAM_sf"/>
</dbReference>
<evidence type="ECO:0000256" key="3">
    <source>
        <dbReference type="ARBA" id="ARBA00022723"/>
    </source>
</evidence>
<accession>A0A0C2DVE6</accession>
<organism evidence="10 11">
    <name type="scientific">Geoalkalibacter ferrihydriticus DSM 17813</name>
    <dbReference type="NCBI Taxonomy" id="1121915"/>
    <lineage>
        <taxon>Bacteria</taxon>
        <taxon>Pseudomonadati</taxon>
        <taxon>Thermodesulfobacteriota</taxon>
        <taxon>Desulfuromonadia</taxon>
        <taxon>Desulfuromonadales</taxon>
        <taxon>Geoalkalibacteraceae</taxon>
        <taxon>Geoalkalibacter</taxon>
    </lineage>
</organism>
<comment type="caution">
    <text evidence="8">Lacks conserved residue(s) required for the propagation of feature annotation.</text>
</comment>
<comment type="pathway">
    <text evidence="8">Purine metabolism; 7-cyano-7-deazaguanine biosynthesis.</text>
</comment>
<dbReference type="GO" id="GO:0016840">
    <property type="term" value="F:carbon-nitrogen lyase activity"/>
    <property type="evidence" value="ECO:0007669"/>
    <property type="project" value="UniProtKB-UniRule"/>
</dbReference>
<dbReference type="EMBL" id="JWJD01000001">
    <property type="protein sequence ID" value="KIH77409.1"/>
    <property type="molecule type" value="Genomic_DNA"/>
</dbReference>
<dbReference type="AlphaFoldDB" id="A0A0C2DVE6"/>
<evidence type="ECO:0000256" key="8">
    <source>
        <dbReference type="HAMAP-Rule" id="MF_00917"/>
    </source>
</evidence>
<dbReference type="Gene3D" id="3.20.20.70">
    <property type="entry name" value="Aldolase class I"/>
    <property type="match status" value="1"/>
</dbReference>
<feature type="binding site" evidence="8">
    <location>
        <position position="48"/>
    </location>
    <ligand>
        <name>Mg(2+)</name>
        <dbReference type="ChEBI" id="CHEBI:18420"/>
    </ligand>
</feature>
<dbReference type="PANTHER" id="PTHR42836">
    <property type="entry name" value="7-CARBOXY-7-DEAZAGUANINE SYNTHASE"/>
    <property type="match status" value="1"/>
</dbReference>
<dbReference type="EC" id="4.3.99.3" evidence="8"/>
<evidence type="ECO:0000256" key="1">
    <source>
        <dbReference type="ARBA" id="ARBA00022485"/>
    </source>
</evidence>
<feature type="binding site" evidence="8">
    <location>
        <position position="100"/>
    </location>
    <ligand>
        <name>substrate</name>
    </ligand>
</feature>
<keyword evidence="5 8" id="KW-0408">Iron</keyword>
<evidence type="ECO:0000256" key="6">
    <source>
        <dbReference type="ARBA" id="ARBA00023014"/>
    </source>
</evidence>
<dbReference type="HAMAP" id="MF_00917">
    <property type="entry name" value="QueE"/>
    <property type="match status" value="1"/>
</dbReference>
<feature type="binding site" evidence="8">
    <location>
        <position position="39"/>
    </location>
    <ligand>
        <name>[4Fe-4S] cluster</name>
        <dbReference type="ChEBI" id="CHEBI:49883"/>
        <note>4Fe-4S-S-AdoMet</note>
    </ligand>
</feature>
<evidence type="ECO:0000256" key="7">
    <source>
        <dbReference type="ARBA" id="ARBA00023239"/>
    </source>
</evidence>
<gene>
    <name evidence="8" type="primary">queE</name>
    <name evidence="10" type="ORF">GFER_01330</name>
</gene>
<keyword evidence="1 8" id="KW-0004">4Fe-4S</keyword>
<comment type="caution">
    <text evidence="10">The sequence shown here is derived from an EMBL/GenBank/DDBJ whole genome shotgun (WGS) entry which is preliminary data.</text>
</comment>
<comment type="similarity">
    <text evidence="8">Belongs to the radical SAM superfamily. 7-carboxy-7-deazaguanine synthase family.</text>
</comment>
<keyword evidence="4 8" id="KW-0460">Magnesium</keyword>
<dbReference type="PROSITE" id="PS51918">
    <property type="entry name" value="RADICAL_SAM"/>
    <property type="match status" value="1"/>
</dbReference>
<feature type="binding site" evidence="8">
    <location>
        <position position="43"/>
    </location>
    <ligand>
        <name>[4Fe-4S] cluster</name>
        <dbReference type="ChEBI" id="CHEBI:49883"/>
        <note>4Fe-4S-S-AdoMet</note>
    </ligand>
</feature>
<feature type="binding site" evidence="8">
    <location>
        <position position="46"/>
    </location>
    <ligand>
        <name>[4Fe-4S] cluster</name>
        <dbReference type="ChEBI" id="CHEBI:49883"/>
        <note>4Fe-4S-S-AdoMet</note>
    </ligand>
</feature>
<feature type="binding site" evidence="8">
    <location>
        <position position="102"/>
    </location>
    <ligand>
        <name>S-adenosyl-L-methionine</name>
        <dbReference type="ChEBI" id="CHEBI:59789"/>
    </ligand>
</feature>
<dbReference type="SUPFAM" id="SSF102114">
    <property type="entry name" value="Radical SAM enzymes"/>
    <property type="match status" value="1"/>
</dbReference>
<dbReference type="InterPro" id="IPR024924">
    <property type="entry name" value="7-CO-7-deazaguanine_synth-like"/>
</dbReference>
<dbReference type="GO" id="GO:0051539">
    <property type="term" value="F:4 iron, 4 sulfur cluster binding"/>
    <property type="evidence" value="ECO:0007669"/>
    <property type="project" value="UniProtKB-UniRule"/>
</dbReference>
<dbReference type="GO" id="GO:1904047">
    <property type="term" value="F:S-adenosyl-L-methionine binding"/>
    <property type="evidence" value="ECO:0007669"/>
    <property type="project" value="UniProtKB-UniRule"/>
</dbReference>
<reference evidence="10 11" key="1">
    <citation type="submission" date="2014-12" db="EMBL/GenBank/DDBJ databases">
        <title>Genomes of Geoalkalibacter ferrihydriticus and Geoalkalibacter subterraneus, two haloalkaliphilic metal-reducing members of the Geobacteraceae.</title>
        <authorList>
            <person name="Badalamenti J.P."/>
            <person name="Torres C.I."/>
            <person name="Krajmalnik-Brown R."/>
            <person name="Bond D.R."/>
        </authorList>
    </citation>
    <scope>NUCLEOTIDE SEQUENCE [LARGE SCALE GENOMIC DNA]</scope>
    <source>
        <strain evidence="10 11">DSM 17813</strain>
    </source>
</reference>
<evidence type="ECO:0000256" key="5">
    <source>
        <dbReference type="ARBA" id="ARBA00023004"/>
    </source>
</evidence>